<dbReference type="GO" id="GO:0042981">
    <property type="term" value="P:regulation of apoptotic process"/>
    <property type="evidence" value="ECO:0007669"/>
    <property type="project" value="InterPro"/>
</dbReference>
<sequence>MEDLRRLRSIFKERNTLIGMDSFIDALAEKGVISVVEEMELKTKEEYNGKVDATFFILFKTNPVPTLRKVLDILKKIKREDIIARLQGQRNWPALMNKLDVDQIAPILISKKILSVEWRDTVKGHKTRRDERQAILESVRMKGPTGFQVFRQALEEIQQGHLIPLPHHTSSHQSGLPHVNLIGREPAANPTSPPDAGPNVDRFQESIIQGAPEPYRRSAFSDCKKQFQTLLETRNVVACIVVLIAVGTYSMVPREYSVSVLAFGSYSDTKGDKAPSQEQRSENLISWNVIKANRLVLRDEYNVDGKELLRSLSDKNVLKLYEEKRIRSKDDPRELYDVLFEILFQKDQTNVSIFLNALTAIGRQDARDFLLTQANVMSE</sequence>
<evidence type="ECO:0000259" key="1">
    <source>
        <dbReference type="PROSITE" id="PS50209"/>
    </source>
</evidence>
<dbReference type="InterPro" id="IPR001315">
    <property type="entry name" value="CARD"/>
</dbReference>
<dbReference type="Gene3D" id="1.10.533.10">
    <property type="entry name" value="Death Domain, Fas"/>
    <property type="match status" value="2"/>
</dbReference>
<feature type="domain" description="CARD" evidence="1">
    <location>
        <begin position="67"/>
        <end position="169"/>
    </location>
</feature>
<keyword evidence="3" id="KW-1185">Reference proteome</keyword>
<name>A0A7R8XGV5_9CRUS</name>
<dbReference type="Proteomes" id="UP000677054">
    <property type="component" value="Unassembled WGS sequence"/>
</dbReference>
<protein>
    <recommendedName>
        <fullName evidence="1">CARD domain-containing protein</fullName>
    </recommendedName>
</protein>
<dbReference type="SUPFAM" id="SSF47986">
    <property type="entry name" value="DEATH domain"/>
    <property type="match status" value="2"/>
</dbReference>
<dbReference type="AlphaFoldDB" id="A0A7R8XGV5"/>
<dbReference type="CDD" id="cd01671">
    <property type="entry name" value="CARD"/>
    <property type="match status" value="1"/>
</dbReference>
<dbReference type="EMBL" id="LR901000">
    <property type="protein sequence ID" value="CAD7247528.1"/>
    <property type="molecule type" value="Genomic_DNA"/>
</dbReference>
<reference evidence="2" key="1">
    <citation type="submission" date="2020-11" db="EMBL/GenBank/DDBJ databases">
        <authorList>
            <person name="Tran Van P."/>
        </authorList>
    </citation>
    <scope>NUCLEOTIDE SEQUENCE</scope>
</reference>
<organism evidence="2">
    <name type="scientific">Darwinula stevensoni</name>
    <dbReference type="NCBI Taxonomy" id="69355"/>
    <lineage>
        <taxon>Eukaryota</taxon>
        <taxon>Metazoa</taxon>
        <taxon>Ecdysozoa</taxon>
        <taxon>Arthropoda</taxon>
        <taxon>Crustacea</taxon>
        <taxon>Oligostraca</taxon>
        <taxon>Ostracoda</taxon>
        <taxon>Podocopa</taxon>
        <taxon>Podocopida</taxon>
        <taxon>Darwinulocopina</taxon>
        <taxon>Darwinuloidea</taxon>
        <taxon>Darwinulidae</taxon>
        <taxon>Darwinula</taxon>
    </lineage>
</organism>
<evidence type="ECO:0000313" key="3">
    <source>
        <dbReference type="Proteomes" id="UP000677054"/>
    </source>
</evidence>
<gene>
    <name evidence="2" type="ORF">DSTB1V02_LOCUS7359</name>
</gene>
<dbReference type="PANTHER" id="PTHR15034:SF5">
    <property type="entry name" value="DEATH DOMAIN-CONTAINING PROTEIN CRADD"/>
    <property type="match status" value="1"/>
</dbReference>
<dbReference type="PANTHER" id="PTHR15034">
    <property type="entry name" value="DEATH DOMAIN-CONTAINING PROTEIN CRADD"/>
    <property type="match status" value="1"/>
</dbReference>
<dbReference type="PROSITE" id="PS50209">
    <property type="entry name" value="CARD"/>
    <property type="match status" value="2"/>
</dbReference>
<dbReference type="EMBL" id="CAJPEV010001483">
    <property type="protein sequence ID" value="CAG0892905.1"/>
    <property type="molecule type" value="Genomic_DNA"/>
</dbReference>
<accession>A0A7R8XGV5</accession>
<evidence type="ECO:0000313" key="2">
    <source>
        <dbReference type="EMBL" id="CAD7247528.1"/>
    </source>
</evidence>
<dbReference type="InterPro" id="IPR011029">
    <property type="entry name" value="DEATH-like_dom_sf"/>
</dbReference>
<proteinExistence type="predicted"/>
<feature type="domain" description="CARD" evidence="1">
    <location>
        <begin position="282"/>
        <end position="373"/>
    </location>
</feature>
<dbReference type="Pfam" id="PF00619">
    <property type="entry name" value="CARD"/>
    <property type="match status" value="1"/>
</dbReference>
<dbReference type="GO" id="GO:0002020">
    <property type="term" value="F:protease binding"/>
    <property type="evidence" value="ECO:0007669"/>
    <property type="project" value="InterPro"/>
</dbReference>
<dbReference type="GO" id="GO:0070513">
    <property type="term" value="F:death domain binding"/>
    <property type="evidence" value="ECO:0007669"/>
    <property type="project" value="InterPro"/>
</dbReference>
<dbReference type="InterPro" id="IPR037939">
    <property type="entry name" value="CRADD"/>
</dbReference>